<feature type="transmembrane region" description="Helical" evidence="1">
    <location>
        <begin position="190"/>
        <end position="211"/>
    </location>
</feature>
<feature type="transmembrane region" description="Helical" evidence="1">
    <location>
        <begin position="56"/>
        <end position="75"/>
    </location>
</feature>
<proteinExistence type="predicted"/>
<feature type="transmembrane region" description="Helical" evidence="1">
    <location>
        <begin position="160"/>
        <end position="184"/>
    </location>
</feature>
<feature type="transmembrane region" description="Helical" evidence="1">
    <location>
        <begin position="18"/>
        <end position="36"/>
    </location>
</feature>
<dbReference type="RefSeq" id="WP_249514204.1">
    <property type="nucleotide sequence ID" value="NZ_CP093366.1"/>
</dbReference>
<feature type="transmembrane region" description="Helical" evidence="1">
    <location>
        <begin position="120"/>
        <end position="139"/>
    </location>
</feature>
<dbReference type="EMBL" id="CP093366">
    <property type="protein sequence ID" value="UQS81936.1"/>
    <property type="molecule type" value="Genomic_DNA"/>
</dbReference>
<evidence type="ECO:0000256" key="1">
    <source>
        <dbReference type="SAM" id="Phobius"/>
    </source>
</evidence>
<keyword evidence="1" id="KW-0812">Transmembrane</keyword>
<dbReference type="Proteomes" id="UP000831495">
    <property type="component" value="Chromosome"/>
</dbReference>
<dbReference type="Pfam" id="PF19700">
    <property type="entry name" value="DUF6198"/>
    <property type="match status" value="1"/>
</dbReference>
<reference evidence="2" key="1">
    <citation type="journal article" date="2022" name="Int. J. Syst. Evol. Microbiol.">
        <title>Apilactobacillus apisilvae sp. nov., Nicolia spurrieriana gen. nov. sp. nov., Bombilactobacillus folatiphilus sp. nov. and Bombilactobacillus thymidiniphilus sp. nov., four new lactic acid bacterial isolates from stingless bees Tetragonula carbonaria and Austroplebeia australis.</title>
        <authorList>
            <person name="Oliphant S.A."/>
            <person name="Watson-Haigh N.S."/>
            <person name="Sumby K.M."/>
            <person name="Gardner J."/>
            <person name="Groom S."/>
            <person name="Jiranek V."/>
        </authorList>
    </citation>
    <scope>NUCLEOTIDE SEQUENCE</scope>
    <source>
        <strain evidence="2">SG4_D2</strain>
    </source>
</reference>
<sequence length="233" mass="26226">MIVLPDGTKRRLKTTEMFFYLAFSVILNSLANGLTIATHLGSAVWTASAVNLETQISWNLSLILLVYAIVVQILNVIIRRHIVWSLVLSNMLFALCFSYLVQAGNQLFTWIGVAQLAFGWRLMLDLIGICFIATAVSIYQRVNVMLHPNDEFSYLLRFRFFHGNAALGQIVSYVIPVCIMGYCWLKSGQLHAVGIGTLFALVCQGLIIGWADRHVFARLQHRFKQQKTGQLSS</sequence>
<evidence type="ECO:0000313" key="2">
    <source>
        <dbReference type="EMBL" id="UQS81936.1"/>
    </source>
</evidence>
<keyword evidence="1" id="KW-1133">Transmembrane helix</keyword>
<evidence type="ECO:0000313" key="3">
    <source>
        <dbReference type="Proteomes" id="UP000831495"/>
    </source>
</evidence>
<dbReference type="InterPro" id="IPR038750">
    <property type="entry name" value="YczE/YyaS-like"/>
</dbReference>
<gene>
    <name evidence="2" type="ORF">MOO45_07035</name>
</gene>
<organism evidence="2 3">
    <name type="scientific">Bombilactobacillus folatiphilus</name>
    <dbReference type="NCBI Taxonomy" id="2923362"/>
    <lineage>
        <taxon>Bacteria</taxon>
        <taxon>Bacillati</taxon>
        <taxon>Bacillota</taxon>
        <taxon>Bacilli</taxon>
        <taxon>Lactobacillales</taxon>
        <taxon>Lactobacillaceae</taxon>
        <taxon>Bombilactobacillus</taxon>
    </lineage>
</organism>
<feature type="transmembrane region" description="Helical" evidence="1">
    <location>
        <begin position="82"/>
        <end position="100"/>
    </location>
</feature>
<accession>A0ABY4P8S9</accession>
<evidence type="ECO:0008006" key="4">
    <source>
        <dbReference type="Google" id="ProtNLM"/>
    </source>
</evidence>
<keyword evidence="1" id="KW-0472">Membrane</keyword>
<name>A0ABY4P8S9_9LACO</name>
<keyword evidence="3" id="KW-1185">Reference proteome</keyword>
<protein>
    <recommendedName>
        <fullName evidence="4">Sugar specific permease</fullName>
    </recommendedName>
</protein>